<protein>
    <submittedName>
        <fullName evidence="2">Uncharacterized protein</fullName>
    </submittedName>
</protein>
<sequence length="180" mass="20828">MTEHVLYHYSKTRKQRAKLFVRMGVVCWVYVIALLLYEEFGEQSVPESLYLATLIVFPVASVILFLIARWHIRNPATYRAVITPERFVVEYPKSEQWSFSVNVADIKRFENRQTRSHAGKGIPEHGILMKDGSFHHISMNYGNNIRDMYNAVKAVNPDVVFPYKVNTKAQGLGINKDYDT</sequence>
<evidence type="ECO:0000256" key="1">
    <source>
        <dbReference type="SAM" id="Phobius"/>
    </source>
</evidence>
<reference evidence="2 3" key="1">
    <citation type="submission" date="2017-04" db="EMBL/GenBank/DDBJ databases">
        <title>Genome Sequence of Marinobacter salarius strain SMR5 Isolated from a culture of the Diatom Skeletonema marinoi.</title>
        <authorList>
            <person name="Topel M."/>
            <person name="Pinder M.I.M."/>
            <person name="Johansson O.N."/>
            <person name="Kourtchenko O."/>
            <person name="Godhe A."/>
            <person name="Clarke A.K."/>
        </authorList>
    </citation>
    <scope>NUCLEOTIDE SEQUENCE [LARGE SCALE GENOMIC DNA]</scope>
    <source>
        <strain evidence="2 3">SMR5</strain>
    </source>
</reference>
<accession>A0A1W6KCD8</accession>
<keyword evidence="1" id="KW-0472">Membrane</keyword>
<dbReference type="Proteomes" id="UP000193100">
    <property type="component" value="Chromosome"/>
</dbReference>
<organism evidence="2 3">
    <name type="scientific">Marinobacter salarius</name>
    <dbReference type="NCBI Taxonomy" id="1420917"/>
    <lineage>
        <taxon>Bacteria</taxon>
        <taxon>Pseudomonadati</taxon>
        <taxon>Pseudomonadota</taxon>
        <taxon>Gammaproteobacteria</taxon>
        <taxon>Pseudomonadales</taxon>
        <taxon>Marinobacteraceae</taxon>
        <taxon>Marinobacter</taxon>
    </lineage>
</organism>
<feature type="transmembrane region" description="Helical" evidence="1">
    <location>
        <begin position="19"/>
        <end position="37"/>
    </location>
</feature>
<dbReference type="AlphaFoldDB" id="A0A1W6KCD8"/>
<gene>
    <name evidence="2" type="ORF">MARSALSMR5_03026</name>
</gene>
<dbReference type="RefSeq" id="WP_085681421.1">
    <property type="nucleotide sequence ID" value="NZ_CP020931.1"/>
</dbReference>
<evidence type="ECO:0000313" key="2">
    <source>
        <dbReference type="EMBL" id="ARM85071.1"/>
    </source>
</evidence>
<proteinExistence type="predicted"/>
<dbReference type="GeneID" id="77256953"/>
<dbReference type="EMBL" id="CP020931">
    <property type="protein sequence ID" value="ARM85071.1"/>
    <property type="molecule type" value="Genomic_DNA"/>
</dbReference>
<keyword evidence="1" id="KW-0812">Transmembrane</keyword>
<keyword evidence="1" id="KW-1133">Transmembrane helix</keyword>
<name>A0A1W6KCD8_9GAMM</name>
<feature type="transmembrane region" description="Helical" evidence="1">
    <location>
        <begin position="49"/>
        <end position="68"/>
    </location>
</feature>
<evidence type="ECO:0000313" key="3">
    <source>
        <dbReference type="Proteomes" id="UP000193100"/>
    </source>
</evidence>